<feature type="transmembrane region" description="Helical" evidence="1">
    <location>
        <begin position="14"/>
        <end position="31"/>
    </location>
</feature>
<feature type="transmembrane region" description="Helical" evidence="1">
    <location>
        <begin position="109"/>
        <end position="130"/>
    </location>
</feature>
<reference evidence="3" key="1">
    <citation type="submission" date="2021-07" db="EMBL/GenBank/DDBJ databases">
        <title>Complete genome sequencing of a Clostridium isolate.</title>
        <authorList>
            <person name="Ueki A."/>
            <person name="Tonouchi A."/>
        </authorList>
    </citation>
    <scope>NUCLEOTIDE SEQUENCE [LARGE SCALE GENOMIC DNA]</scope>
    <source>
        <strain evidence="3">C5S11</strain>
    </source>
</reference>
<feature type="transmembrane region" description="Helical" evidence="1">
    <location>
        <begin position="208"/>
        <end position="227"/>
    </location>
</feature>
<feature type="transmembrane region" description="Helical" evidence="1">
    <location>
        <begin position="70"/>
        <end position="88"/>
    </location>
</feature>
<gene>
    <name evidence="2" type="ORF">psyc5s11_31640</name>
</gene>
<dbReference type="Proteomes" id="UP000824633">
    <property type="component" value="Chromosome"/>
</dbReference>
<dbReference type="RefSeq" id="WP_224033479.1">
    <property type="nucleotide sequence ID" value="NZ_AP024849.1"/>
</dbReference>
<organism evidence="2 3">
    <name type="scientific">Clostridium gelidum</name>
    <dbReference type="NCBI Taxonomy" id="704125"/>
    <lineage>
        <taxon>Bacteria</taxon>
        <taxon>Bacillati</taxon>
        <taxon>Bacillota</taxon>
        <taxon>Clostridia</taxon>
        <taxon>Eubacteriales</taxon>
        <taxon>Clostridiaceae</taxon>
        <taxon>Clostridium</taxon>
    </lineage>
</organism>
<feature type="transmembrane region" description="Helical" evidence="1">
    <location>
        <begin position="387"/>
        <end position="405"/>
    </location>
</feature>
<feature type="transmembrane region" description="Helical" evidence="1">
    <location>
        <begin position="186"/>
        <end position="202"/>
    </location>
</feature>
<sequence>MDYNSFYEILNQNIIMYMYIMIPIALIYFIAVKRQLYNVYDPLFLFILYSIGATTTNIFLYKLNYIKTDLIVQYVLTEIAFVVGLNIFKKINLEKIQAIIIYKKEDFELQKVVFIITSIIYIIAQLYVYIKIGIPMFYDQTEKSLIDMQLEAGKFTIILTGCLPILIYCGISNIMNSKKSKIQYKIYNISILIFVVISLVLSGWKSNFIIIVFIGFYYSIYMYRFLEDPKLVIRKIHKMSIKILGLAFISAILITAYRYTNCNYNEALDYIFHRFAISGDIFIYSYVNDSILNQVDSGNFITNLFGNLVFFKHWINAYSTDAVKANLGLQVFKIFKNVNYVSGPNPRHNFFGMIYFGTVGSIFYSFFIGVIIGFVRNKLYYKLPANIFGGIIYSSIAYYIIYAHIDLLSLCLGPIDAFLIIFITIYILSHIILKTSKQ</sequence>
<evidence type="ECO:0008006" key="4">
    <source>
        <dbReference type="Google" id="ProtNLM"/>
    </source>
</evidence>
<feature type="transmembrane region" description="Helical" evidence="1">
    <location>
        <begin position="417"/>
        <end position="433"/>
    </location>
</feature>
<feature type="transmembrane region" description="Helical" evidence="1">
    <location>
        <begin position="239"/>
        <end position="259"/>
    </location>
</feature>
<accession>A0ABN6IYR0</accession>
<feature type="transmembrane region" description="Helical" evidence="1">
    <location>
        <begin position="350"/>
        <end position="375"/>
    </location>
</feature>
<keyword evidence="1" id="KW-0472">Membrane</keyword>
<protein>
    <recommendedName>
        <fullName evidence="4">Oligosaccharide repeat unit polymerase</fullName>
    </recommendedName>
</protein>
<evidence type="ECO:0000313" key="3">
    <source>
        <dbReference type="Proteomes" id="UP000824633"/>
    </source>
</evidence>
<keyword evidence="3" id="KW-1185">Reference proteome</keyword>
<proteinExistence type="predicted"/>
<feature type="transmembrane region" description="Helical" evidence="1">
    <location>
        <begin position="155"/>
        <end position="174"/>
    </location>
</feature>
<evidence type="ECO:0000313" key="2">
    <source>
        <dbReference type="EMBL" id="BCZ47097.1"/>
    </source>
</evidence>
<keyword evidence="1" id="KW-0812">Transmembrane</keyword>
<keyword evidence="1" id="KW-1133">Transmembrane helix</keyword>
<dbReference type="EMBL" id="AP024849">
    <property type="protein sequence ID" value="BCZ47097.1"/>
    <property type="molecule type" value="Genomic_DNA"/>
</dbReference>
<evidence type="ECO:0000256" key="1">
    <source>
        <dbReference type="SAM" id="Phobius"/>
    </source>
</evidence>
<name>A0ABN6IYR0_9CLOT</name>
<feature type="transmembrane region" description="Helical" evidence="1">
    <location>
        <begin position="43"/>
        <end position="64"/>
    </location>
</feature>